<proteinExistence type="predicted"/>
<organism evidence="1 2">
    <name type="scientific">Pleurodeles waltl</name>
    <name type="common">Iberian ribbed newt</name>
    <dbReference type="NCBI Taxonomy" id="8319"/>
    <lineage>
        <taxon>Eukaryota</taxon>
        <taxon>Metazoa</taxon>
        <taxon>Chordata</taxon>
        <taxon>Craniata</taxon>
        <taxon>Vertebrata</taxon>
        <taxon>Euteleostomi</taxon>
        <taxon>Amphibia</taxon>
        <taxon>Batrachia</taxon>
        <taxon>Caudata</taxon>
        <taxon>Salamandroidea</taxon>
        <taxon>Salamandridae</taxon>
        <taxon>Pleurodelinae</taxon>
        <taxon>Pleurodeles</taxon>
    </lineage>
</organism>
<gene>
    <name evidence="1" type="ORF">NDU88_008192</name>
</gene>
<reference evidence="1" key="1">
    <citation type="journal article" date="2022" name="bioRxiv">
        <title>Sequencing and chromosome-scale assembly of the giantPleurodeles waltlgenome.</title>
        <authorList>
            <person name="Brown T."/>
            <person name="Elewa A."/>
            <person name="Iarovenko S."/>
            <person name="Subramanian E."/>
            <person name="Araus A.J."/>
            <person name="Petzold A."/>
            <person name="Susuki M."/>
            <person name="Suzuki K.-i.T."/>
            <person name="Hayashi T."/>
            <person name="Toyoda A."/>
            <person name="Oliveira C."/>
            <person name="Osipova E."/>
            <person name="Leigh N.D."/>
            <person name="Simon A."/>
            <person name="Yun M.H."/>
        </authorList>
    </citation>
    <scope>NUCLEOTIDE SEQUENCE</scope>
    <source>
        <strain evidence="1">20211129_DDA</strain>
        <tissue evidence="1">Liver</tissue>
    </source>
</reference>
<accession>A0AAV7N5N4</accession>
<dbReference type="Proteomes" id="UP001066276">
    <property type="component" value="Chromosome 9"/>
</dbReference>
<keyword evidence="2" id="KW-1185">Reference proteome</keyword>
<comment type="caution">
    <text evidence="1">The sequence shown here is derived from an EMBL/GenBank/DDBJ whole genome shotgun (WGS) entry which is preliminary data.</text>
</comment>
<dbReference type="AlphaFoldDB" id="A0AAV7N5N4"/>
<evidence type="ECO:0000313" key="2">
    <source>
        <dbReference type="Proteomes" id="UP001066276"/>
    </source>
</evidence>
<protein>
    <submittedName>
        <fullName evidence="1">Uncharacterized protein</fullName>
    </submittedName>
</protein>
<sequence length="87" mass="9308">MLRAPLAETRPDPDPELEAESALALMGQTWPGGWTTETAELTDTVLGTYLFLAACVAATGRPPQHGQLATMWTRSQASGNATRHIDS</sequence>
<name>A0AAV7N5N4_PLEWA</name>
<evidence type="ECO:0000313" key="1">
    <source>
        <dbReference type="EMBL" id="KAJ1110846.1"/>
    </source>
</evidence>
<dbReference type="EMBL" id="JANPWB010000013">
    <property type="protein sequence ID" value="KAJ1110846.1"/>
    <property type="molecule type" value="Genomic_DNA"/>
</dbReference>